<name>A0A139BQY0_9PROT</name>
<gene>
    <name evidence="2" type="ORF">AWT59_2512</name>
</gene>
<evidence type="ECO:0000313" key="3">
    <source>
        <dbReference type="Proteomes" id="UP000070578"/>
    </source>
</evidence>
<keyword evidence="1" id="KW-0812">Transmembrane</keyword>
<dbReference type="AlphaFoldDB" id="A0A139BQY0"/>
<keyword evidence="1" id="KW-1133">Transmembrane helix</keyword>
<feature type="transmembrane region" description="Helical" evidence="1">
    <location>
        <begin position="56"/>
        <end position="77"/>
    </location>
</feature>
<organism evidence="2 3">
    <name type="scientific">Candidatus Gallionella acididurans</name>
    <dbReference type="NCBI Taxonomy" id="1796491"/>
    <lineage>
        <taxon>Bacteria</taxon>
        <taxon>Pseudomonadati</taxon>
        <taxon>Pseudomonadota</taxon>
        <taxon>Betaproteobacteria</taxon>
        <taxon>Nitrosomonadales</taxon>
        <taxon>Gallionellaceae</taxon>
        <taxon>Gallionella</taxon>
    </lineage>
</organism>
<accession>A0A139BQY0</accession>
<proteinExistence type="predicted"/>
<feature type="transmembrane region" description="Helical" evidence="1">
    <location>
        <begin position="89"/>
        <end position="111"/>
    </location>
</feature>
<dbReference type="Proteomes" id="UP000070578">
    <property type="component" value="Unassembled WGS sequence"/>
</dbReference>
<dbReference type="EMBL" id="LSLI01000079">
    <property type="protein sequence ID" value="KXS31371.1"/>
    <property type="molecule type" value="Genomic_DNA"/>
</dbReference>
<evidence type="ECO:0000256" key="1">
    <source>
        <dbReference type="SAM" id="Phobius"/>
    </source>
</evidence>
<comment type="caution">
    <text evidence="2">The sequence shown here is derived from an EMBL/GenBank/DDBJ whole genome shotgun (WGS) entry which is preliminary data.</text>
</comment>
<evidence type="ECO:0000313" key="2">
    <source>
        <dbReference type="EMBL" id="KXS31371.1"/>
    </source>
</evidence>
<keyword evidence="1" id="KW-0472">Membrane</keyword>
<sequence>MRHFYLYNIHWPQELTIQIPDINTPLLLVSQLSPEISPKFDLSIEGMRSQQFSQGVFAFLLLGIVVFSGIVIALVFSKNRPKKIRFGERMMFTAIILGVVVAVIFGALQMLGGYLF</sequence>
<reference evidence="2 3" key="1">
    <citation type="submission" date="2016-02" db="EMBL/GenBank/DDBJ databases">
        <authorList>
            <person name="Wen L."/>
            <person name="He K."/>
            <person name="Yang H."/>
        </authorList>
    </citation>
    <scope>NUCLEOTIDE SEQUENCE [LARGE SCALE GENOMIC DNA]</scope>
    <source>
        <strain evidence="2">ShG14-8</strain>
    </source>
</reference>
<reference evidence="2 3" key="2">
    <citation type="submission" date="2016-03" db="EMBL/GenBank/DDBJ databases">
        <title>New uncultured bacterium of the family Gallionellaceae from acid mine drainage: description and reconstruction of genome based on metagenomic analysis of microbial community.</title>
        <authorList>
            <person name="Kadnikov V."/>
            <person name="Ivasenko D."/>
            <person name="Beletsky A."/>
            <person name="Mardanov A."/>
            <person name="Danilova E."/>
            <person name="Pimenov N."/>
            <person name="Karnachuk O."/>
            <person name="Ravin N."/>
        </authorList>
    </citation>
    <scope>NUCLEOTIDE SEQUENCE [LARGE SCALE GENOMIC DNA]</scope>
    <source>
        <strain evidence="2">ShG14-8</strain>
    </source>
</reference>
<protein>
    <submittedName>
        <fullName evidence="2">Uncharacterized protein</fullName>
    </submittedName>
</protein>